<dbReference type="InterPro" id="IPR053151">
    <property type="entry name" value="RNase_H-like"/>
</dbReference>
<dbReference type="InterPro" id="IPR026960">
    <property type="entry name" value="RVT-Znf"/>
</dbReference>
<protein>
    <recommendedName>
        <fullName evidence="5">Reverse transcriptase zinc-binding domain-containing protein</fullName>
    </recommendedName>
</protein>
<gene>
    <name evidence="3" type="ORF">F3Y22_tig00116989pilonHSYRG00793</name>
</gene>
<comment type="caution">
    <text evidence="3">The sequence shown here is derived from an EMBL/GenBank/DDBJ whole genome shotgun (WGS) entry which is preliminary data.</text>
</comment>
<dbReference type="GO" id="GO:0004523">
    <property type="term" value="F:RNA-DNA hybrid ribonuclease activity"/>
    <property type="evidence" value="ECO:0007669"/>
    <property type="project" value="InterPro"/>
</dbReference>
<dbReference type="EMBL" id="VEPZ02001757">
    <property type="protein sequence ID" value="KAE8657619.1"/>
    <property type="molecule type" value="Genomic_DNA"/>
</dbReference>
<name>A0A6A2XGP2_HIBSY</name>
<dbReference type="Pfam" id="PF13456">
    <property type="entry name" value="RVT_3"/>
    <property type="match status" value="1"/>
</dbReference>
<dbReference type="PANTHER" id="PTHR47723">
    <property type="entry name" value="OS05G0353850 PROTEIN"/>
    <property type="match status" value="1"/>
</dbReference>
<keyword evidence="4" id="KW-1185">Reference proteome</keyword>
<evidence type="ECO:0000313" key="3">
    <source>
        <dbReference type="EMBL" id="KAE8657619.1"/>
    </source>
</evidence>
<reference evidence="3" key="1">
    <citation type="submission" date="2019-09" db="EMBL/GenBank/DDBJ databases">
        <title>Draft genome information of white flower Hibiscus syriacus.</title>
        <authorList>
            <person name="Kim Y.-M."/>
        </authorList>
    </citation>
    <scope>NUCLEOTIDE SEQUENCE [LARGE SCALE GENOMIC DNA]</scope>
    <source>
        <strain evidence="3">YM2019G1</strain>
    </source>
</reference>
<dbReference type="PANTHER" id="PTHR47723:SF13">
    <property type="entry name" value="PUTATIVE-RELATED"/>
    <property type="match status" value="1"/>
</dbReference>
<organism evidence="3 4">
    <name type="scientific">Hibiscus syriacus</name>
    <name type="common">Rose of Sharon</name>
    <dbReference type="NCBI Taxonomy" id="106335"/>
    <lineage>
        <taxon>Eukaryota</taxon>
        <taxon>Viridiplantae</taxon>
        <taxon>Streptophyta</taxon>
        <taxon>Embryophyta</taxon>
        <taxon>Tracheophyta</taxon>
        <taxon>Spermatophyta</taxon>
        <taxon>Magnoliopsida</taxon>
        <taxon>eudicotyledons</taxon>
        <taxon>Gunneridae</taxon>
        <taxon>Pentapetalae</taxon>
        <taxon>rosids</taxon>
        <taxon>malvids</taxon>
        <taxon>Malvales</taxon>
        <taxon>Malvaceae</taxon>
        <taxon>Malvoideae</taxon>
        <taxon>Hibiscus</taxon>
    </lineage>
</organism>
<proteinExistence type="predicted"/>
<feature type="domain" description="RNase H type-1" evidence="1">
    <location>
        <begin position="186"/>
        <end position="243"/>
    </location>
</feature>
<dbReference type="GO" id="GO:0003676">
    <property type="term" value="F:nucleic acid binding"/>
    <property type="evidence" value="ECO:0007669"/>
    <property type="project" value="InterPro"/>
</dbReference>
<feature type="domain" description="Reverse transcriptase zinc-binding" evidence="2">
    <location>
        <begin position="35"/>
        <end position="121"/>
    </location>
</feature>
<sequence length="288" mass="32680">MVSRQGDWKWAEISPILPNGGDDRLGWVWGKKRQFSISSAYQSRRQNRNTNGNRVWQVIRDFCGILRVRTLLWLICKGRLMTNEERVRQYITADESCGVCGARMESLDHDFRKCLVAKSTWTNVQQPDGFPSVSEDWDLLFGSILWSLWTRRNKAIFNPDAVEVEGIMQRSRRLLLEAEQAVSSWMDSGMSICGGVIRDENFTWLSCFSMAVGICSIMDAELWGVLGGLGLAWDLGLRRVVLEKLAVGSGPCVSRKKSSCRWFGQAGLESPLWNSSFLIPPAELQDLY</sequence>
<dbReference type="Pfam" id="PF13966">
    <property type="entry name" value="zf-RVT"/>
    <property type="match status" value="1"/>
</dbReference>
<evidence type="ECO:0000259" key="2">
    <source>
        <dbReference type="Pfam" id="PF13966"/>
    </source>
</evidence>
<evidence type="ECO:0008006" key="5">
    <source>
        <dbReference type="Google" id="ProtNLM"/>
    </source>
</evidence>
<evidence type="ECO:0000259" key="1">
    <source>
        <dbReference type="Pfam" id="PF13456"/>
    </source>
</evidence>
<accession>A0A6A2XGP2</accession>
<evidence type="ECO:0000313" key="4">
    <source>
        <dbReference type="Proteomes" id="UP000436088"/>
    </source>
</evidence>
<dbReference type="Proteomes" id="UP000436088">
    <property type="component" value="Unassembled WGS sequence"/>
</dbReference>
<dbReference type="InterPro" id="IPR002156">
    <property type="entry name" value="RNaseH_domain"/>
</dbReference>
<dbReference type="AlphaFoldDB" id="A0A6A2XGP2"/>